<sequence length="420" mass="48958">MNGEDVASKKKDSENSNSGSSTKGSISERTKKQSSKKLINTNTLREGLEIVSADKTNALDIQKKPKEYKIKKYISEIANKIYNWRFNKNNLITQTVIKEKNIKLLELDEAGNVVIENFNKKINELRKNEMINYKIFDKESTNRYLKELLQFYKAIPASNIIYEIEKSLRRGEQLKFTEIPQLYSDREVLLYTNLIQPSCPDISPDFKLKDHVTDYIESSTIEAKNALKINDTEFKGFWTAFACLFLTLINYQTGVIIPIMAYEYGDQLLIYIFFVQIIFIFPLMLFLMSLSQYTGLGSAQLYSSIKKVWRGIEYFVLMRTFYTIVHLIQEIQFAAQTLYMGIQSLSNNNDYLQTCVDRDDGCVNIRFIHPCSTGYQLAINNNEYCRNINQVSSDKYRTKKTYTKMLSMIQYMYRLSERVS</sequence>
<keyword evidence="2" id="KW-0812">Transmembrane</keyword>
<feature type="compositionally biased region" description="Low complexity" evidence="1">
    <location>
        <begin position="15"/>
        <end position="25"/>
    </location>
</feature>
<evidence type="ECO:0000313" key="3">
    <source>
        <dbReference type="Proteomes" id="UP000038045"/>
    </source>
</evidence>
<feature type="compositionally biased region" description="Basic and acidic residues" evidence="1">
    <location>
        <begin position="1"/>
        <end position="14"/>
    </location>
</feature>
<dbReference type="AlphaFoldDB" id="A0A0N4ZU72"/>
<keyword evidence="3" id="KW-1185">Reference proteome</keyword>
<dbReference type="WBParaSite" id="PTRK_0001213800.1">
    <property type="protein sequence ID" value="PTRK_0001213800.1"/>
    <property type="gene ID" value="PTRK_0001213800"/>
</dbReference>
<feature type="transmembrane region" description="Helical" evidence="2">
    <location>
        <begin position="237"/>
        <end position="262"/>
    </location>
</feature>
<reference evidence="4" key="1">
    <citation type="submission" date="2017-02" db="UniProtKB">
        <authorList>
            <consortium name="WormBaseParasite"/>
        </authorList>
    </citation>
    <scope>IDENTIFICATION</scope>
</reference>
<dbReference type="Proteomes" id="UP000038045">
    <property type="component" value="Unplaced"/>
</dbReference>
<protein>
    <submittedName>
        <fullName evidence="4">Anoctamin</fullName>
    </submittedName>
</protein>
<accession>A0A0N4ZU72</accession>
<organism evidence="3 4">
    <name type="scientific">Parastrongyloides trichosuri</name>
    <name type="common">Possum-specific nematode worm</name>
    <dbReference type="NCBI Taxonomy" id="131310"/>
    <lineage>
        <taxon>Eukaryota</taxon>
        <taxon>Metazoa</taxon>
        <taxon>Ecdysozoa</taxon>
        <taxon>Nematoda</taxon>
        <taxon>Chromadorea</taxon>
        <taxon>Rhabditida</taxon>
        <taxon>Tylenchina</taxon>
        <taxon>Panagrolaimomorpha</taxon>
        <taxon>Strongyloidoidea</taxon>
        <taxon>Strongyloididae</taxon>
        <taxon>Parastrongyloides</taxon>
    </lineage>
</organism>
<feature type="transmembrane region" description="Helical" evidence="2">
    <location>
        <begin position="268"/>
        <end position="290"/>
    </location>
</feature>
<evidence type="ECO:0000256" key="2">
    <source>
        <dbReference type="SAM" id="Phobius"/>
    </source>
</evidence>
<keyword evidence="2" id="KW-0472">Membrane</keyword>
<evidence type="ECO:0000256" key="1">
    <source>
        <dbReference type="SAM" id="MobiDB-lite"/>
    </source>
</evidence>
<feature type="region of interest" description="Disordered" evidence="1">
    <location>
        <begin position="1"/>
        <end position="38"/>
    </location>
</feature>
<keyword evidence="2" id="KW-1133">Transmembrane helix</keyword>
<name>A0A0N4ZU72_PARTI</name>
<proteinExistence type="predicted"/>
<evidence type="ECO:0000313" key="4">
    <source>
        <dbReference type="WBParaSite" id="PTRK_0001213800.1"/>
    </source>
</evidence>